<name>A0ACC3CV60_9PEZI</name>
<keyword evidence="2" id="KW-1185">Reference proteome</keyword>
<feature type="non-terminal residue" evidence="1">
    <location>
        <position position="338"/>
    </location>
</feature>
<reference evidence="1" key="1">
    <citation type="submission" date="2024-09" db="EMBL/GenBank/DDBJ databases">
        <title>Black Yeasts Isolated from many extreme environments.</title>
        <authorList>
            <person name="Coleine C."/>
            <person name="Stajich J.E."/>
            <person name="Selbmann L."/>
        </authorList>
    </citation>
    <scope>NUCLEOTIDE SEQUENCE</scope>
    <source>
        <strain evidence="1">CCFEE 5737</strain>
    </source>
</reference>
<evidence type="ECO:0000313" key="2">
    <source>
        <dbReference type="Proteomes" id="UP001186974"/>
    </source>
</evidence>
<comment type="caution">
    <text evidence="1">The sequence shown here is derived from an EMBL/GenBank/DDBJ whole genome shotgun (WGS) entry which is preliminary data.</text>
</comment>
<protein>
    <submittedName>
        <fullName evidence="1">Uncharacterized protein</fullName>
    </submittedName>
</protein>
<organism evidence="1 2">
    <name type="scientific">Coniosporium uncinatum</name>
    <dbReference type="NCBI Taxonomy" id="93489"/>
    <lineage>
        <taxon>Eukaryota</taxon>
        <taxon>Fungi</taxon>
        <taxon>Dikarya</taxon>
        <taxon>Ascomycota</taxon>
        <taxon>Pezizomycotina</taxon>
        <taxon>Dothideomycetes</taxon>
        <taxon>Dothideomycetes incertae sedis</taxon>
        <taxon>Coniosporium</taxon>
    </lineage>
</organism>
<accession>A0ACC3CV60</accession>
<sequence length="338" mass="36488">MGQSPRASPRASADVSRYYEAPVRQASGASDTSRPSLEAPTRQGTGEYPTTPLSFDMPRTPVTVASEDYFTDDSQGAPSYVHAKYSLPRGSKRESIAPGDFILKQFNWESSFGDRRNYPPSGYPQIQTSTPSSPQRLGDQLASQYVPSSISHTSPRPPSPTQRSRSFDVSGTGSPKPPRRAFHKPTASTPSTYTATTDSSATSTSTIRATLNTTRKSKGSSADLSPEDHLTKGIELHERGNLRESTYHLRIAAKAGLPTAQLLYALACRHGWGMQQSQSEAIVWLQKAVDSAQLEVADDEDIVARGNGGGGSASNDAEHAQRRKTHKAQFALGVYELG</sequence>
<proteinExistence type="predicted"/>
<gene>
    <name evidence="1" type="ORF">LTS18_014428</name>
</gene>
<dbReference type="EMBL" id="JAWDJW010010951">
    <property type="protein sequence ID" value="KAK3045161.1"/>
    <property type="molecule type" value="Genomic_DNA"/>
</dbReference>
<dbReference type="Proteomes" id="UP001186974">
    <property type="component" value="Unassembled WGS sequence"/>
</dbReference>
<evidence type="ECO:0000313" key="1">
    <source>
        <dbReference type="EMBL" id="KAK3045161.1"/>
    </source>
</evidence>